<evidence type="ECO:0000256" key="6">
    <source>
        <dbReference type="ARBA" id="ARBA00023242"/>
    </source>
</evidence>
<organism evidence="10 11">
    <name type="scientific">Caerostris darwini</name>
    <dbReference type="NCBI Taxonomy" id="1538125"/>
    <lineage>
        <taxon>Eukaryota</taxon>
        <taxon>Metazoa</taxon>
        <taxon>Ecdysozoa</taxon>
        <taxon>Arthropoda</taxon>
        <taxon>Chelicerata</taxon>
        <taxon>Arachnida</taxon>
        <taxon>Araneae</taxon>
        <taxon>Araneomorphae</taxon>
        <taxon>Entelegynae</taxon>
        <taxon>Araneoidea</taxon>
        <taxon>Araneidae</taxon>
        <taxon>Caerostris</taxon>
    </lineage>
</organism>
<protein>
    <recommendedName>
        <fullName evidence="9">C2H2-type domain-containing protein</fullName>
    </recommendedName>
</protein>
<dbReference type="InterPro" id="IPR013087">
    <property type="entry name" value="Znf_C2H2_type"/>
</dbReference>
<dbReference type="GO" id="GO:0000981">
    <property type="term" value="F:DNA-binding transcription factor activity, RNA polymerase II-specific"/>
    <property type="evidence" value="ECO:0007669"/>
    <property type="project" value="TreeGrafter"/>
</dbReference>
<feature type="domain" description="C2H2-type" evidence="9">
    <location>
        <begin position="877"/>
        <end position="904"/>
    </location>
</feature>
<feature type="region of interest" description="Disordered" evidence="8">
    <location>
        <begin position="718"/>
        <end position="738"/>
    </location>
</feature>
<evidence type="ECO:0000256" key="5">
    <source>
        <dbReference type="ARBA" id="ARBA00022833"/>
    </source>
</evidence>
<feature type="domain" description="C2H2-type" evidence="9">
    <location>
        <begin position="802"/>
        <end position="829"/>
    </location>
</feature>
<evidence type="ECO:0000256" key="4">
    <source>
        <dbReference type="ARBA" id="ARBA00022771"/>
    </source>
</evidence>
<dbReference type="GO" id="GO:0008270">
    <property type="term" value="F:zinc ion binding"/>
    <property type="evidence" value="ECO:0007669"/>
    <property type="project" value="UniProtKB-KW"/>
</dbReference>
<keyword evidence="4 7" id="KW-0863">Zinc-finger</keyword>
<dbReference type="Proteomes" id="UP001054837">
    <property type="component" value="Unassembled WGS sequence"/>
</dbReference>
<dbReference type="PROSITE" id="PS50157">
    <property type="entry name" value="ZINC_FINGER_C2H2_2"/>
    <property type="match status" value="8"/>
</dbReference>
<comment type="caution">
    <text evidence="10">The sequence shown here is derived from an EMBL/GenBank/DDBJ whole genome shotgun (WGS) entry which is preliminary data.</text>
</comment>
<evidence type="ECO:0000256" key="8">
    <source>
        <dbReference type="SAM" id="MobiDB-lite"/>
    </source>
</evidence>
<keyword evidence="6" id="KW-0539">Nucleus</keyword>
<dbReference type="Gene3D" id="3.30.160.60">
    <property type="entry name" value="Classic Zinc Finger"/>
    <property type="match status" value="3"/>
</dbReference>
<dbReference type="SMART" id="SM00355">
    <property type="entry name" value="ZnF_C2H2"/>
    <property type="match status" value="11"/>
</dbReference>
<dbReference type="GO" id="GO:0005634">
    <property type="term" value="C:nucleus"/>
    <property type="evidence" value="ECO:0007669"/>
    <property type="project" value="UniProtKB-SubCell"/>
</dbReference>
<dbReference type="PANTHER" id="PTHR24394">
    <property type="entry name" value="ZINC FINGER PROTEIN"/>
    <property type="match status" value="1"/>
</dbReference>
<feature type="domain" description="C2H2-type" evidence="9">
    <location>
        <begin position="914"/>
        <end position="941"/>
    </location>
</feature>
<comment type="subcellular location">
    <subcellularLocation>
        <location evidence="1">Nucleus</location>
    </subcellularLocation>
</comment>
<keyword evidence="11" id="KW-1185">Reference proteome</keyword>
<accession>A0AAV4S807</accession>
<keyword evidence="2" id="KW-0479">Metal-binding</keyword>
<feature type="domain" description="C2H2-type" evidence="9">
    <location>
        <begin position="242"/>
        <end position="269"/>
    </location>
</feature>
<evidence type="ECO:0000256" key="7">
    <source>
        <dbReference type="PROSITE-ProRule" id="PRU00042"/>
    </source>
</evidence>
<feature type="compositionally biased region" description="Low complexity" evidence="8">
    <location>
        <begin position="718"/>
        <end position="730"/>
    </location>
</feature>
<dbReference type="EMBL" id="BPLQ01007431">
    <property type="protein sequence ID" value="GIY30139.1"/>
    <property type="molecule type" value="Genomic_DNA"/>
</dbReference>
<feature type="domain" description="C2H2-type" evidence="9">
    <location>
        <begin position="952"/>
        <end position="975"/>
    </location>
</feature>
<name>A0AAV4S807_9ARAC</name>
<reference evidence="10 11" key="1">
    <citation type="submission" date="2021-06" db="EMBL/GenBank/DDBJ databases">
        <title>Caerostris darwini draft genome.</title>
        <authorList>
            <person name="Kono N."/>
            <person name="Arakawa K."/>
        </authorList>
    </citation>
    <scope>NUCLEOTIDE SEQUENCE [LARGE SCALE GENOMIC DNA]</scope>
</reference>
<feature type="domain" description="C2H2-type" evidence="9">
    <location>
        <begin position="561"/>
        <end position="588"/>
    </location>
</feature>
<gene>
    <name evidence="10" type="ORF">CDAR_486661</name>
</gene>
<evidence type="ECO:0000259" key="9">
    <source>
        <dbReference type="PROSITE" id="PS50157"/>
    </source>
</evidence>
<evidence type="ECO:0000313" key="10">
    <source>
        <dbReference type="EMBL" id="GIY30139.1"/>
    </source>
</evidence>
<evidence type="ECO:0000313" key="11">
    <source>
        <dbReference type="Proteomes" id="UP001054837"/>
    </source>
</evidence>
<dbReference type="AlphaFoldDB" id="A0AAV4S807"/>
<sequence length="975" mass="112957">MSDLTPRERKKRKTSVYELCREMIKAKYPSQQSNLPEETNSVSNQINFCENPVNNQFNVLELNKKETQTFEHTINNCNMNENLNPSQLLQQYKQVQNNMINFDRVSLTQQQMYIRQPPIVPTFYVRSMEPMYYFLPNQPPVEQNLTLKNYTDLDVLKYGVAINKTYSNFQQPNANSVQIYTCSICNIHFKEEKYLSLHNVHQHSNKDVINKGITECEQSKVLIKAKNSVHADSPKMEIYKPYSCSICGNQFKNKKALTTHNRFHHKENTQSVKKTIKNMLAENIKMKDPCSTCQELQVKMLIKNKCFICGGKFKSKGELMLHIESNHHEKNYYGVNLHEKETELLQRNDETKVYNNDSRQSDVRTALKVACPVYNDELNIKHKMSKILHKEKADLSKPTNINKVTENKLLNEKDKTETNCSNFQELDLKTIIKNKCLKSILSKKQKEIILLVDSHHKDKSDSSNVGLHVKNIPSQLKSRKSETNAQSPTVLRFTCSICGIQFKEKKQLFLHFEDFHKEKEDSIELPMDSAEVIKSEVSEKIHLQNNCTNCESPEMRTDDKYKCTVCGIQYHTKKEMLMHYEYHRKGEHYKNLAPILKCSKKYDKSLTKSETSSIYSKDNAEGVYFCQSCKRVYYSPARFVKHCCKPKKEGKQNVWDACKKVLAEKFPQQVTYRSPENLLPKLPISKIFPQLEMKVEDITKVCKTEDASDDVHLQMNSNFENSESSQESSSGIYGKNSGDSNDLDFQINSKNEVLNSVETKDSDLSCANCDLVFTDIEKYELHRDTHSNDEFCCLKEGKEKLHVCDKCGKCFTELTVFQSHYLTHNNNNNNSNNKPEIKPFVCGVCLTCFTNFGDIQSHHCVYSSKESLKASKKEKSLICNICGSHFTDLEIFQLHCETHTEDESHNTKHLDDTYVCEACDIQFTDVEEFETHCLNHTNKESDYINSVEEKPYICHICGACFIIFNEFEKHCSIHI</sequence>
<dbReference type="SUPFAM" id="SSF57667">
    <property type="entry name" value="beta-beta-alpha zinc fingers"/>
    <property type="match status" value="3"/>
</dbReference>
<dbReference type="PROSITE" id="PS00028">
    <property type="entry name" value="ZINC_FINGER_C2H2_1"/>
    <property type="match status" value="10"/>
</dbReference>
<evidence type="ECO:0000256" key="3">
    <source>
        <dbReference type="ARBA" id="ARBA00022737"/>
    </source>
</evidence>
<proteinExistence type="predicted"/>
<evidence type="ECO:0000256" key="2">
    <source>
        <dbReference type="ARBA" id="ARBA00022723"/>
    </source>
</evidence>
<keyword evidence="3" id="KW-0677">Repeat</keyword>
<keyword evidence="5" id="KW-0862">Zinc</keyword>
<dbReference type="InterPro" id="IPR036236">
    <property type="entry name" value="Znf_C2H2_sf"/>
</dbReference>
<feature type="domain" description="C2H2-type" evidence="9">
    <location>
        <begin position="493"/>
        <end position="521"/>
    </location>
</feature>
<feature type="domain" description="C2H2-type" evidence="9">
    <location>
        <begin position="180"/>
        <end position="208"/>
    </location>
</feature>
<evidence type="ECO:0000256" key="1">
    <source>
        <dbReference type="ARBA" id="ARBA00004123"/>
    </source>
</evidence>
<dbReference type="PANTHER" id="PTHR24394:SF44">
    <property type="entry name" value="ZINC FINGER PROTEIN 271-LIKE"/>
    <property type="match status" value="1"/>
</dbReference>